<dbReference type="STRING" id="765440.A0A0C3G9Q6"/>
<dbReference type="GO" id="GO:0016906">
    <property type="term" value="F:sterol 3-beta-glucosyltransferase activity"/>
    <property type="evidence" value="ECO:0007669"/>
    <property type="project" value="UniProtKB-ARBA"/>
</dbReference>
<dbReference type="OrthoDB" id="5835829at2759"/>
<name>A0A0C3G9Q6_PILCF</name>
<evidence type="ECO:0000259" key="3">
    <source>
        <dbReference type="Pfam" id="PF06722"/>
    </source>
</evidence>
<evidence type="ECO:0000259" key="2">
    <source>
        <dbReference type="Pfam" id="PF03033"/>
    </source>
</evidence>
<dbReference type="InterPro" id="IPR010610">
    <property type="entry name" value="EryCIII-like_C"/>
</dbReference>
<dbReference type="SUPFAM" id="SSF53756">
    <property type="entry name" value="UDP-Glycosyltransferase/glycogen phosphorylase"/>
    <property type="match status" value="1"/>
</dbReference>
<proteinExistence type="predicted"/>
<sequence>MNEIDGDVHILPVKGADIKAEDQPENATFVDIGTIHTDPKINYAEYKAAGKGLSSFARVDDDGRIVISLDLKQKLPDLPKDYAKPVEEFALDEQTWRDVPQMNIVIMIVGSRGDVQPYVALGKMLLKDGHRVRIATHETFRSFVTDAGLEFFCIGGNPQDLMSYMVKNPGLIPGMDSLMNGDIGRKRKMLTEMINGCWKACYEPDDVSGRIFAADAIISNPPAFAHVHCAEALGIPILLSFTMPWSPTTAFPHPLVNVKQSNAENGLTNYLSYALAEMLTWQGIGDIVNDFRTKTLGLSPLSLRSGPGLADRLKVPWTYCMSPALVPPPNDWKNHIDIVGFYFLDLATDYEPAEDLAKFLADGPPPVYIGFGSVVVEDSKAMTETIFEATAQANVRALVSAGWGGLGGVTIPSNIFILGNVPHDWLFERVSAVVHHGGAGTTAIGLKKACPTVVVPFFGDQPFWGTMISRAGAGPKPIPHKQLNVENLRDAIKFAISPVAKQAAQRMAEQIKHEDGVRRGVESFYQHLPLLNMRCDLDPSRLAVWWSTEYCVKLSAFAAQTLVEAKQLDMKKLDPHRPKEYEARKTITDPISGGVSAIFWTITQHYTGIAQIFTNPVEGVIKTTTAIPRGDSRANCETGNVDFSTFVRRDEHCLRGS</sequence>
<dbReference type="CDD" id="cd03784">
    <property type="entry name" value="GT1_Gtf-like"/>
    <property type="match status" value="1"/>
</dbReference>
<accession>A0A0C3G9Q6</accession>
<gene>
    <name evidence="4" type="ORF">PILCRDRAFT_814856</name>
</gene>
<feature type="domain" description="Erythromycin biosynthesis protein CIII-like C-terminal" evidence="3">
    <location>
        <begin position="410"/>
        <end position="510"/>
    </location>
</feature>
<dbReference type="AlphaFoldDB" id="A0A0C3G9Q6"/>
<dbReference type="InterPro" id="IPR002213">
    <property type="entry name" value="UDP_glucos_trans"/>
</dbReference>
<protein>
    <submittedName>
        <fullName evidence="4">Glycosyltransferase family 1 protein</fullName>
    </submittedName>
</protein>
<organism evidence="4 5">
    <name type="scientific">Piloderma croceum (strain F 1598)</name>
    <dbReference type="NCBI Taxonomy" id="765440"/>
    <lineage>
        <taxon>Eukaryota</taxon>
        <taxon>Fungi</taxon>
        <taxon>Dikarya</taxon>
        <taxon>Basidiomycota</taxon>
        <taxon>Agaricomycotina</taxon>
        <taxon>Agaricomycetes</taxon>
        <taxon>Agaricomycetidae</taxon>
        <taxon>Atheliales</taxon>
        <taxon>Atheliaceae</taxon>
        <taxon>Piloderma</taxon>
    </lineage>
</organism>
<dbReference type="GO" id="GO:0005975">
    <property type="term" value="P:carbohydrate metabolic process"/>
    <property type="evidence" value="ECO:0007669"/>
    <property type="project" value="InterPro"/>
</dbReference>
<evidence type="ECO:0000256" key="1">
    <source>
        <dbReference type="ARBA" id="ARBA00022679"/>
    </source>
</evidence>
<reference evidence="4 5" key="1">
    <citation type="submission" date="2014-04" db="EMBL/GenBank/DDBJ databases">
        <authorList>
            <consortium name="DOE Joint Genome Institute"/>
            <person name="Kuo A."/>
            <person name="Tarkka M."/>
            <person name="Buscot F."/>
            <person name="Kohler A."/>
            <person name="Nagy L.G."/>
            <person name="Floudas D."/>
            <person name="Copeland A."/>
            <person name="Barry K.W."/>
            <person name="Cichocki N."/>
            <person name="Veneault-Fourrey C."/>
            <person name="LaButti K."/>
            <person name="Lindquist E.A."/>
            <person name="Lipzen A."/>
            <person name="Lundell T."/>
            <person name="Morin E."/>
            <person name="Murat C."/>
            <person name="Sun H."/>
            <person name="Tunlid A."/>
            <person name="Henrissat B."/>
            <person name="Grigoriev I.V."/>
            <person name="Hibbett D.S."/>
            <person name="Martin F."/>
            <person name="Nordberg H.P."/>
            <person name="Cantor M.N."/>
            <person name="Hua S.X."/>
        </authorList>
    </citation>
    <scope>NUCLEOTIDE SEQUENCE [LARGE SCALE GENOMIC DNA]</scope>
    <source>
        <strain evidence="4 5">F 1598</strain>
    </source>
</reference>
<dbReference type="InParanoid" id="A0A0C3G9Q6"/>
<dbReference type="PANTHER" id="PTHR48050">
    <property type="entry name" value="STEROL 3-BETA-GLUCOSYLTRANSFERASE"/>
    <property type="match status" value="1"/>
</dbReference>
<keyword evidence="1 4" id="KW-0808">Transferase</keyword>
<reference evidence="5" key="2">
    <citation type="submission" date="2015-01" db="EMBL/GenBank/DDBJ databases">
        <title>Evolutionary Origins and Diversification of the Mycorrhizal Mutualists.</title>
        <authorList>
            <consortium name="DOE Joint Genome Institute"/>
            <consortium name="Mycorrhizal Genomics Consortium"/>
            <person name="Kohler A."/>
            <person name="Kuo A."/>
            <person name="Nagy L.G."/>
            <person name="Floudas D."/>
            <person name="Copeland A."/>
            <person name="Barry K.W."/>
            <person name="Cichocki N."/>
            <person name="Veneault-Fourrey C."/>
            <person name="LaButti K."/>
            <person name="Lindquist E.A."/>
            <person name="Lipzen A."/>
            <person name="Lundell T."/>
            <person name="Morin E."/>
            <person name="Murat C."/>
            <person name="Riley R."/>
            <person name="Ohm R."/>
            <person name="Sun H."/>
            <person name="Tunlid A."/>
            <person name="Henrissat B."/>
            <person name="Grigoriev I.V."/>
            <person name="Hibbett D.S."/>
            <person name="Martin F."/>
        </authorList>
    </citation>
    <scope>NUCLEOTIDE SEQUENCE [LARGE SCALE GENOMIC DNA]</scope>
    <source>
        <strain evidence="5">F 1598</strain>
    </source>
</reference>
<dbReference type="Pfam" id="PF03033">
    <property type="entry name" value="Glyco_transf_28"/>
    <property type="match status" value="1"/>
</dbReference>
<dbReference type="Proteomes" id="UP000054166">
    <property type="component" value="Unassembled WGS sequence"/>
</dbReference>
<dbReference type="InterPro" id="IPR050426">
    <property type="entry name" value="Glycosyltransferase_28"/>
</dbReference>
<feature type="domain" description="Glycosyltransferase family 28 N-terminal" evidence="2">
    <location>
        <begin position="104"/>
        <end position="252"/>
    </location>
</feature>
<dbReference type="Pfam" id="PF06722">
    <property type="entry name" value="EryCIII-like_C"/>
    <property type="match status" value="1"/>
</dbReference>
<keyword evidence="5" id="KW-1185">Reference proteome</keyword>
<dbReference type="PANTHER" id="PTHR48050:SF13">
    <property type="entry name" value="STEROL 3-BETA-GLUCOSYLTRANSFERASE UGT80A2"/>
    <property type="match status" value="1"/>
</dbReference>
<dbReference type="EMBL" id="KN832979">
    <property type="protein sequence ID" value="KIM87356.1"/>
    <property type="molecule type" value="Genomic_DNA"/>
</dbReference>
<evidence type="ECO:0000313" key="5">
    <source>
        <dbReference type="Proteomes" id="UP000054166"/>
    </source>
</evidence>
<dbReference type="Gene3D" id="3.40.50.2000">
    <property type="entry name" value="Glycogen Phosphorylase B"/>
    <property type="match status" value="2"/>
</dbReference>
<dbReference type="HOGENOM" id="CLU_000537_1_1_1"/>
<evidence type="ECO:0000313" key="4">
    <source>
        <dbReference type="EMBL" id="KIM87356.1"/>
    </source>
</evidence>
<dbReference type="InterPro" id="IPR004276">
    <property type="entry name" value="GlycoTrans_28_N"/>
</dbReference>
<dbReference type="FunFam" id="3.40.50.2000:FF:000009">
    <property type="entry name" value="Sterol 3-beta-glucosyltransferase UGT80A2"/>
    <property type="match status" value="1"/>
</dbReference>
<dbReference type="FunFam" id="3.40.50.2000:FF:000268">
    <property type="entry name" value="Glycosyltransferase family 1 protein"/>
    <property type="match status" value="1"/>
</dbReference>